<sequence length="219" mass="23932">WDWGPPTCGVQEEGLDPAPQVWGTERLGQAPHFYPPPRYSRFLRDTYGDNVVAAVFTLSCGGGVRFEGQEHWIRPESRWRPEVLRLRDVPVVALDLSGSPLTYDGLDNLVPLTQLQHLDLSGCPHLDDWALGRLHVFGNSLRELSVARCPHITERGLATLHHLQELQRLDVAGVRVPSPGLVRILLEEMLPGCQIVGMDLGDSAGTGTPTSSGGGKPPA</sequence>
<dbReference type="Proteomes" id="UP000694555">
    <property type="component" value="Unplaced"/>
</dbReference>
<dbReference type="Ensembl" id="ENSBJAT00000009352.1">
    <property type="protein sequence ID" value="ENSBJAP00000009090.1"/>
    <property type="gene ID" value="ENSBJAG00000006271.1"/>
</dbReference>
<dbReference type="InterPro" id="IPR006553">
    <property type="entry name" value="Leu-rich_rpt_Cys-con_subtyp"/>
</dbReference>
<evidence type="ECO:0000256" key="3">
    <source>
        <dbReference type="ARBA" id="ARBA00062608"/>
    </source>
</evidence>
<protein>
    <recommendedName>
        <fullName evidence="4">Distal membrane-arm assembly complex protein 2</fullName>
    </recommendedName>
    <alternativeName>
        <fullName evidence="5">ATP synthase subunit s-like protein</fullName>
    </alternativeName>
</protein>
<comment type="similarity">
    <text evidence="1">Belongs to the ATP synthase subunit s family.</text>
</comment>
<dbReference type="InterPro" id="IPR032675">
    <property type="entry name" value="LRR_dom_sf"/>
</dbReference>
<name>A0A8C0HJD9_9AVES</name>
<keyword evidence="7" id="KW-1185">Reference proteome</keyword>
<organism evidence="6 7">
    <name type="scientific">Buteo japonicus</name>
    <dbReference type="NCBI Taxonomy" id="224669"/>
    <lineage>
        <taxon>Eukaryota</taxon>
        <taxon>Metazoa</taxon>
        <taxon>Chordata</taxon>
        <taxon>Craniata</taxon>
        <taxon>Vertebrata</taxon>
        <taxon>Euteleostomi</taxon>
        <taxon>Archelosauria</taxon>
        <taxon>Archosauria</taxon>
        <taxon>Dinosauria</taxon>
        <taxon>Saurischia</taxon>
        <taxon>Theropoda</taxon>
        <taxon>Coelurosauria</taxon>
        <taxon>Aves</taxon>
        <taxon>Neognathae</taxon>
        <taxon>Neoaves</taxon>
        <taxon>Telluraves</taxon>
        <taxon>Accipitrimorphae</taxon>
        <taxon>Accipitriformes</taxon>
        <taxon>Accipitridae</taxon>
        <taxon>Accipitrinae</taxon>
        <taxon>Buteo</taxon>
    </lineage>
</organism>
<evidence type="ECO:0000256" key="5">
    <source>
        <dbReference type="ARBA" id="ARBA00076566"/>
    </source>
</evidence>
<evidence type="ECO:0000256" key="2">
    <source>
        <dbReference type="ARBA" id="ARBA00057777"/>
    </source>
</evidence>
<reference evidence="6" key="2">
    <citation type="submission" date="2025-09" db="UniProtKB">
        <authorList>
            <consortium name="Ensembl"/>
        </authorList>
    </citation>
    <scope>IDENTIFICATION</scope>
</reference>
<accession>A0A8C0HJD9</accession>
<reference evidence="6" key="1">
    <citation type="submission" date="2025-08" db="UniProtKB">
        <authorList>
            <consortium name="Ensembl"/>
        </authorList>
    </citation>
    <scope>IDENTIFICATION</scope>
</reference>
<dbReference type="FunFam" id="3.80.10.10:FF:000168">
    <property type="entry name" value="Distal membrane arm assembly complex 2"/>
    <property type="match status" value="1"/>
</dbReference>
<evidence type="ECO:0000313" key="7">
    <source>
        <dbReference type="Proteomes" id="UP000694555"/>
    </source>
</evidence>
<evidence type="ECO:0000256" key="4">
    <source>
        <dbReference type="ARBA" id="ARBA00072316"/>
    </source>
</evidence>
<evidence type="ECO:0000313" key="6">
    <source>
        <dbReference type="Ensembl" id="ENSBJAP00000009090.1"/>
    </source>
</evidence>
<dbReference type="SUPFAM" id="SSF52047">
    <property type="entry name" value="RNI-like"/>
    <property type="match status" value="1"/>
</dbReference>
<proteinExistence type="inferred from homology"/>
<dbReference type="AlphaFoldDB" id="A0A8C0HJD9"/>
<comment type="subunit">
    <text evidence="3">Interacts with incompletely assembled mitochondrial NADH:ubiquinone oxidoreductase complex (complex I).</text>
</comment>
<dbReference type="Gene3D" id="3.80.10.10">
    <property type="entry name" value="Ribonuclease Inhibitor"/>
    <property type="match status" value="1"/>
</dbReference>
<evidence type="ECO:0000256" key="1">
    <source>
        <dbReference type="ARBA" id="ARBA00006901"/>
    </source>
</evidence>
<dbReference type="SMART" id="SM00367">
    <property type="entry name" value="LRR_CC"/>
    <property type="match status" value="2"/>
</dbReference>
<comment type="function">
    <text evidence="2">Required for the assembly of the mitochondrial NADH:ubiquinone oxidoreductase complex (complex I). Involved in the assembly of the distal region of complex I.</text>
</comment>